<sequence>MPEDDSSENLPDELHDSSDPLPDEPHDPPTIPPDDEDESVPALDPHTDAEEGNPQSGRQGPLGDLADELGRRRDERPEDEYDDLFVSEDVGDLDSDLVWEDLQTGGVSVEEEFAADEFDAEEHVVPSSGYCETCEYFSAPPEVACGHEGTEIADMVDIERFTVRNCPKVAEDIAIGEFDPAAE</sequence>
<feature type="region of interest" description="Disordered" evidence="1">
    <location>
        <begin position="1"/>
        <end position="88"/>
    </location>
</feature>
<dbReference type="InterPro" id="IPR058448">
    <property type="entry name" value="DUF8135"/>
</dbReference>
<dbReference type="RefSeq" id="WP_250596231.1">
    <property type="nucleotide sequence ID" value="NZ_JAKRVY010000003.1"/>
</dbReference>
<dbReference type="EMBL" id="JAKRVY010000003">
    <property type="protein sequence ID" value="MCL9813660.1"/>
    <property type="molecule type" value="Genomic_DNA"/>
</dbReference>
<accession>A0AAE3FRC9</accession>
<proteinExistence type="predicted"/>
<feature type="compositionally biased region" description="Acidic residues" evidence="1">
    <location>
        <begin position="77"/>
        <end position="88"/>
    </location>
</feature>
<evidence type="ECO:0000259" key="2">
    <source>
        <dbReference type="Pfam" id="PF26456"/>
    </source>
</evidence>
<dbReference type="AlphaFoldDB" id="A0AAE3FRC9"/>
<gene>
    <name evidence="3" type="ORF">AArcSt11_08350</name>
</gene>
<comment type="caution">
    <text evidence="3">The sequence shown here is derived from an EMBL/GenBank/DDBJ whole genome shotgun (WGS) entry which is preliminary data.</text>
</comment>
<name>A0AAE3FRC9_9EURY</name>
<evidence type="ECO:0000313" key="3">
    <source>
        <dbReference type="EMBL" id="MCL9813660.1"/>
    </source>
</evidence>
<feature type="compositionally biased region" description="Acidic residues" evidence="1">
    <location>
        <begin position="1"/>
        <end position="11"/>
    </location>
</feature>
<feature type="compositionally biased region" description="Basic and acidic residues" evidence="1">
    <location>
        <begin position="12"/>
        <end position="27"/>
    </location>
</feature>
<reference evidence="3 4" key="1">
    <citation type="journal article" date="2022" name="Syst. Appl. Microbiol.">
        <title>Natronocalculus amylovorans gen. nov., sp. nov., and Natranaeroarchaeum aerophilus sp. nov., dominant culturable amylolytic natronoarchaea from hypersaline soda lakes in southwestern Siberia.</title>
        <authorList>
            <person name="Sorokin D.Y."/>
            <person name="Elcheninov A.G."/>
            <person name="Khizhniak T.V."/>
            <person name="Koenen M."/>
            <person name="Bale N.J."/>
            <person name="Damste J.S.S."/>
            <person name="Kublanov I.V."/>
        </authorList>
    </citation>
    <scope>NUCLEOTIDE SEQUENCE [LARGE SCALE GENOMIC DNA]</scope>
    <source>
        <strain evidence="3 4">AArc-St1-1</strain>
    </source>
</reference>
<protein>
    <recommendedName>
        <fullName evidence="2">DUF8135 domain-containing protein</fullName>
    </recommendedName>
</protein>
<organism evidence="3 4">
    <name type="scientific">Natranaeroarchaeum aerophilus</name>
    <dbReference type="NCBI Taxonomy" id="2917711"/>
    <lineage>
        <taxon>Archaea</taxon>
        <taxon>Methanobacteriati</taxon>
        <taxon>Methanobacteriota</taxon>
        <taxon>Stenosarchaea group</taxon>
        <taxon>Halobacteria</taxon>
        <taxon>Halobacteriales</taxon>
        <taxon>Natronoarchaeaceae</taxon>
        <taxon>Natranaeroarchaeum</taxon>
    </lineage>
</organism>
<evidence type="ECO:0000313" key="4">
    <source>
        <dbReference type="Proteomes" id="UP001202674"/>
    </source>
</evidence>
<dbReference type="Proteomes" id="UP001202674">
    <property type="component" value="Unassembled WGS sequence"/>
</dbReference>
<feature type="domain" description="DUF8135" evidence="2">
    <location>
        <begin position="123"/>
        <end position="172"/>
    </location>
</feature>
<keyword evidence="4" id="KW-1185">Reference proteome</keyword>
<evidence type="ECO:0000256" key="1">
    <source>
        <dbReference type="SAM" id="MobiDB-lite"/>
    </source>
</evidence>
<dbReference type="Pfam" id="PF26456">
    <property type="entry name" value="DUF8135"/>
    <property type="match status" value="1"/>
</dbReference>